<dbReference type="InterPro" id="IPR002035">
    <property type="entry name" value="VWF_A"/>
</dbReference>
<dbReference type="Gene3D" id="3.40.50.410">
    <property type="entry name" value="von Willebrand factor, type A domain"/>
    <property type="match status" value="1"/>
</dbReference>
<name>A0A653ET75_9MYCO</name>
<dbReference type="InterPro" id="IPR036465">
    <property type="entry name" value="vWFA_dom_sf"/>
</dbReference>
<proteinExistence type="predicted"/>
<dbReference type="SMART" id="SM00327">
    <property type="entry name" value="VWA"/>
    <property type="match status" value="1"/>
</dbReference>
<dbReference type="SUPFAM" id="SSF53300">
    <property type="entry name" value="vWA-like"/>
    <property type="match status" value="1"/>
</dbReference>
<protein>
    <submittedName>
        <fullName evidence="2">von Willebrand factor type A domain protein</fullName>
    </submittedName>
</protein>
<evidence type="ECO:0000313" key="2">
    <source>
        <dbReference type="EMBL" id="VTP00161.1"/>
    </source>
</evidence>
<reference evidence="2" key="1">
    <citation type="submission" date="2019-05" db="EMBL/GenBank/DDBJ databases">
        <authorList>
            <person name="Naeem R."/>
            <person name="Antony C."/>
            <person name="Guan Q."/>
        </authorList>
    </citation>
    <scope>NUCLEOTIDE SEQUENCE</scope>
    <source>
        <strain evidence="2">2</strain>
    </source>
</reference>
<dbReference type="PANTHER" id="PTHR41248">
    <property type="entry name" value="NORD PROTEIN"/>
    <property type="match status" value="1"/>
</dbReference>
<dbReference type="AlphaFoldDB" id="A0A653ET75"/>
<dbReference type="InterPro" id="IPR051928">
    <property type="entry name" value="NorD/CobT"/>
</dbReference>
<sequence>MNSDRLARLGMLASALSGRTLQVARSEPGELAWTDGTTIFVDASRGAREQLEALVVQASLLAAGSLEPKMLRTLKRRPALARRYLAVEASRALAANADLLPAPVRTLAATAVDSDSPATSLAIARSRRPVANPPESFGTIRSRILLASNKTTEKPVGDHGANRRQKALRELDEDHDDNGSDAADVFTSPIGGGGALGRLLCKMLRSVRRLGEGGQPGADAPTHWTRSGTRGNVAAAFSTAPAGPIDGPEHAGQGIMYPEWDIHRQRYRPNWCTVREVKPRIKDVTTADGFDEYGLHRPLARLGLGPDWFHRQVQGDDLDIDAAIEARVESMAGSAPDEAVYIDSLRRRRDLAVLLLLDVSGSVAEAGASGTTVHEQQRATAAALALALHGIGDRLALYAFHSRGRPAVHVMPIKRFDDTLDVLALRRLRGLVPGAYSRLGAAIRHGAAVLENRGGTTRRLLVVLSDGLAYDHGYERVYGAGDARRALAEARGRGTGCVCLTVGAATDPEELQRVFGSAAHAAVARPEQLRQVVGPLFRTALRAAEVRRPEPRYVRRGAA</sequence>
<organism evidence="2">
    <name type="scientific">Mycobacterium riyadhense</name>
    <dbReference type="NCBI Taxonomy" id="486698"/>
    <lineage>
        <taxon>Bacteria</taxon>
        <taxon>Bacillati</taxon>
        <taxon>Actinomycetota</taxon>
        <taxon>Actinomycetes</taxon>
        <taxon>Mycobacteriales</taxon>
        <taxon>Mycobacteriaceae</taxon>
        <taxon>Mycobacterium</taxon>
    </lineage>
</organism>
<accession>A0A653ET75</accession>
<gene>
    <name evidence="2" type="ORF">BIN_B_03337</name>
</gene>
<dbReference type="PANTHER" id="PTHR41248:SF1">
    <property type="entry name" value="NORD PROTEIN"/>
    <property type="match status" value="1"/>
</dbReference>
<dbReference type="EMBL" id="LR589099">
    <property type="protein sequence ID" value="VTP00161.1"/>
    <property type="molecule type" value="Genomic_DNA"/>
</dbReference>
<dbReference type="PROSITE" id="PS50234">
    <property type="entry name" value="VWFA"/>
    <property type="match status" value="1"/>
</dbReference>
<evidence type="ECO:0000259" key="1">
    <source>
        <dbReference type="PROSITE" id="PS50234"/>
    </source>
</evidence>
<feature type="domain" description="VWFA" evidence="1">
    <location>
        <begin position="352"/>
        <end position="536"/>
    </location>
</feature>
<dbReference type="Pfam" id="PF13519">
    <property type="entry name" value="VWA_2"/>
    <property type="match status" value="1"/>
</dbReference>